<keyword evidence="18" id="KW-1185">Reference proteome</keyword>
<evidence type="ECO:0000313" key="17">
    <source>
        <dbReference type="EMBL" id="RJF89487.1"/>
    </source>
</evidence>
<dbReference type="RefSeq" id="WP_119781440.1">
    <property type="nucleotide sequence ID" value="NZ_QYUK01000011.1"/>
</dbReference>
<evidence type="ECO:0000256" key="9">
    <source>
        <dbReference type="ARBA" id="ARBA00022741"/>
    </source>
</evidence>
<evidence type="ECO:0000256" key="1">
    <source>
        <dbReference type="ARBA" id="ARBA00000642"/>
    </source>
</evidence>
<evidence type="ECO:0000256" key="14">
    <source>
        <dbReference type="PIRSR" id="PIRSR000724-1"/>
    </source>
</evidence>
<keyword evidence="10 13" id="KW-0418">Kinase</keyword>
<evidence type="ECO:0000256" key="7">
    <source>
        <dbReference type="ARBA" id="ARBA00022490"/>
    </source>
</evidence>
<feature type="binding site" evidence="14">
    <location>
        <position position="53"/>
    </location>
    <ligand>
        <name>(2R)-3-phosphoglycerate</name>
        <dbReference type="ChEBI" id="CHEBI:58272"/>
    </ligand>
</feature>
<evidence type="ECO:0000256" key="11">
    <source>
        <dbReference type="ARBA" id="ARBA00022840"/>
    </source>
</evidence>
<feature type="binding site" evidence="13 15">
    <location>
        <position position="217"/>
    </location>
    <ligand>
        <name>ATP</name>
        <dbReference type="ChEBI" id="CHEBI:30616"/>
    </ligand>
</feature>
<dbReference type="PANTHER" id="PTHR11406">
    <property type="entry name" value="PHOSPHOGLYCERATE KINASE"/>
    <property type="match status" value="1"/>
</dbReference>
<keyword evidence="7 13" id="KW-0963">Cytoplasm</keyword>
<comment type="subcellular location">
    <subcellularLocation>
        <location evidence="13">Cytoplasm</location>
    </subcellularLocation>
</comment>
<feature type="binding site" evidence="14">
    <location>
        <position position="167"/>
    </location>
    <ligand>
        <name>(2R)-3-phosphoglycerate</name>
        <dbReference type="ChEBI" id="CHEBI:58272"/>
    </ligand>
</feature>
<evidence type="ECO:0000256" key="4">
    <source>
        <dbReference type="ARBA" id="ARBA00011245"/>
    </source>
</evidence>
<dbReference type="GO" id="GO:0004618">
    <property type="term" value="F:phosphoglycerate kinase activity"/>
    <property type="evidence" value="ECO:0007669"/>
    <property type="project" value="UniProtKB-UniRule"/>
</dbReference>
<dbReference type="GO" id="GO:0005829">
    <property type="term" value="C:cytosol"/>
    <property type="evidence" value="ECO:0007669"/>
    <property type="project" value="TreeGrafter"/>
</dbReference>
<keyword evidence="8 13" id="KW-0808">Transferase</keyword>
<dbReference type="GO" id="GO:0043531">
    <property type="term" value="F:ADP binding"/>
    <property type="evidence" value="ECO:0007669"/>
    <property type="project" value="TreeGrafter"/>
</dbReference>
<dbReference type="GO" id="GO:0005524">
    <property type="term" value="F:ATP binding"/>
    <property type="evidence" value="ECO:0007669"/>
    <property type="project" value="UniProtKB-KW"/>
</dbReference>
<comment type="similarity">
    <text evidence="3 13 16">Belongs to the phosphoglycerate kinase family.</text>
</comment>
<proteinExistence type="inferred from homology"/>
<dbReference type="PANTHER" id="PTHR11406:SF23">
    <property type="entry name" value="PHOSPHOGLYCERATE KINASE 1, CHLOROPLASTIC-RELATED"/>
    <property type="match status" value="1"/>
</dbReference>
<feature type="binding site" evidence="13 15">
    <location>
        <position position="339"/>
    </location>
    <ligand>
        <name>ATP</name>
        <dbReference type="ChEBI" id="CHEBI:30616"/>
    </ligand>
</feature>
<evidence type="ECO:0000256" key="3">
    <source>
        <dbReference type="ARBA" id="ARBA00008982"/>
    </source>
</evidence>
<feature type="binding site" evidence="13 14">
    <location>
        <begin position="38"/>
        <end position="40"/>
    </location>
    <ligand>
        <name>substrate</name>
    </ligand>
</feature>
<protein>
    <recommendedName>
        <fullName evidence="6 13">Phosphoglycerate kinase</fullName>
        <ecNumber evidence="5 13">2.7.2.3</ecNumber>
    </recommendedName>
</protein>
<dbReference type="InterPro" id="IPR001576">
    <property type="entry name" value="Phosphoglycerate_kinase"/>
</dbReference>
<gene>
    <name evidence="13" type="primary">pgk</name>
    <name evidence="17" type="ORF">D3874_23015</name>
</gene>
<evidence type="ECO:0000256" key="8">
    <source>
        <dbReference type="ARBA" id="ARBA00022679"/>
    </source>
</evidence>
<dbReference type="UniPathway" id="UPA00109">
    <property type="reaction ID" value="UER00185"/>
</dbReference>
<feature type="binding site" evidence="13">
    <location>
        <position position="134"/>
    </location>
    <ligand>
        <name>substrate</name>
    </ligand>
</feature>
<feature type="binding site" evidence="13 15">
    <location>
        <begin position="369"/>
        <end position="372"/>
    </location>
    <ligand>
        <name>ATP</name>
        <dbReference type="ChEBI" id="CHEBI:30616"/>
    </ligand>
</feature>
<dbReference type="InterPro" id="IPR036043">
    <property type="entry name" value="Phosphoglycerate_kinase_sf"/>
</dbReference>
<feature type="binding site" evidence="13 14">
    <location>
        <begin position="76"/>
        <end position="79"/>
    </location>
    <ligand>
        <name>substrate</name>
    </ligand>
</feature>
<feature type="binding site" evidence="14">
    <location>
        <position position="134"/>
    </location>
    <ligand>
        <name>(2R)-3-phosphoglycerate</name>
        <dbReference type="ChEBI" id="CHEBI:58272"/>
    </ligand>
</feature>
<evidence type="ECO:0000313" key="18">
    <source>
        <dbReference type="Proteomes" id="UP000284605"/>
    </source>
</evidence>
<dbReference type="Gene3D" id="3.40.50.1260">
    <property type="entry name" value="Phosphoglycerate kinase, N-terminal domain"/>
    <property type="match status" value="2"/>
</dbReference>
<name>A0A418WHG6_9PROT</name>
<sequence>MTALPARADKPAGSAGSRFLGIDDLGDLHGRRVLVRVDLNAPTVNGVVTDFTRLEANALTLNALIAKGAKVIVLSHFGRPKGRDESQTLRHVAGALSGVLKHPVWFAADCIGPVAEKAVDALKPGEVVVLENTRFYPEEEKNDPAFTAKLAALGEFYINDAFSCAHRAHASTAGLARLLPHAAGISMKAELDALEAALGKPQHPVVAVVGGAKVSSKLDVIGNLVGKVDTLVIGGGMANTFLFAQGVGVGKSLAERDLAETAREIVAKAKAAGTTILLPVDGVVAREFKANAANETVAIDAIPEDAMMLDVGPRSVEAVAKTLAAAKTVVWNGPFGAFEIEPFDRGTVAAAREVARLTKAGKLLSVAGGGDTVSALNHAGVAGDFSFVSTAGGAFLEWMEGKVLPGVEALAK</sequence>
<dbReference type="SUPFAM" id="SSF53748">
    <property type="entry name" value="Phosphoglycerate kinase"/>
    <property type="match status" value="1"/>
</dbReference>
<feature type="binding site" evidence="13">
    <location>
        <position position="53"/>
    </location>
    <ligand>
        <name>substrate</name>
    </ligand>
</feature>
<evidence type="ECO:0000256" key="12">
    <source>
        <dbReference type="ARBA" id="ARBA00023152"/>
    </source>
</evidence>
<dbReference type="EMBL" id="QYUK01000011">
    <property type="protein sequence ID" value="RJF89487.1"/>
    <property type="molecule type" value="Genomic_DNA"/>
</dbReference>
<dbReference type="Proteomes" id="UP000284605">
    <property type="component" value="Unassembled WGS sequence"/>
</dbReference>
<evidence type="ECO:0000256" key="5">
    <source>
        <dbReference type="ARBA" id="ARBA00013061"/>
    </source>
</evidence>
<dbReference type="OrthoDB" id="9808460at2"/>
<keyword evidence="12 13" id="KW-0324">Glycolysis</keyword>
<feature type="binding site" evidence="13">
    <location>
        <position position="167"/>
    </location>
    <ligand>
        <name>substrate</name>
    </ligand>
</feature>
<comment type="subunit">
    <text evidence="4 13">Monomer.</text>
</comment>
<dbReference type="AlphaFoldDB" id="A0A418WHG6"/>
<organism evidence="17 18">
    <name type="scientific">Oleomonas cavernae</name>
    <dbReference type="NCBI Taxonomy" id="2320859"/>
    <lineage>
        <taxon>Bacteria</taxon>
        <taxon>Pseudomonadati</taxon>
        <taxon>Pseudomonadota</taxon>
        <taxon>Alphaproteobacteria</taxon>
        <taxon>Acetobacterales</taxon>
        <taxon>Acetobacteraceae</taxon>
        <taxon>Oleomonas</taxon>
    </lineage>
</organism>
<evidence type="ECO:0000256" key="2">
    <source>
        <dbReference type="ARBA" id="ARBA00004838"/>
    </source>
</evidence>
<evidence type="ECO:0000256" key="10">
    <source>
        <dbReference type="ARBA" id="ARBA00022777"/>
    </source>
</evidence>
<comment type="caution">
    <text evidence="17">The sequence shown here is derived from an EMBL/GenBank/DDBJ whole genome shotgun (WGS) entry which is preliminary data.</text>
</comment>
<evidence type="ECO:0000256" key="15">
    <source>
        <dbReference type="PIRSR" id="PIRSR000724-2"/>
    </source>
</evidence>
<dbReference type="Pfam" id="PF00162">
    <property type="entry name" value="PGK"/>
    <property type="match status" value="1"/>
</dbReference>
<dbReference type="GO" id="GO:0006094">
    <property type="term" value="P:gluconeogenesis"/>
    <property type="evidence" value="ECO:0007669"/>
    <property type="project" value="TreeGrafter"/>
</dbReference>
<keyword evidence="11 13" id="KW-0067">ATP-binding</keyword>
<comment type="caution">
    <text evidence="13">Lacks conserved residue(s) required for the propagation of feature annotation.</text>
</comment>
<dbReference type="PIRSF" id="PIRSF000724">
    <property type="entry name" value="Pgk"/>
    <property type="match status" value="1"/>
</dbReference>
<dbReference type="FunFam" id="3.40.50.1260:FF:000031">
    <property type="entry name" value="Phosphoglycerate kinase 1"/>
    <property type="match status" value="1"/>
</dbReference>
<evidence type="ECO:0000256" key="6">
    <source>
        <dbReference type="ARBA" id="ARBA00016471"/>
    </source>
</evidence>
<dbReference type="PRINTS" id="PR00477">
    <property type="entry name" value="PHGLYCKINASE"/>
</dbReference>
<comment type="pathway">
    <text evidence="2 13">Carbohydrate degradation; glycolysis; pyruvate from D-glyceraldehyde 3-phosphate: step 2/5.</text>
</comment>
<evidence type="ECO:0000256" key="13">
    <source>
        <dbReference type="HAMAP-Rule" id="MF_00145"/>
    </source>
</evidence>
<dbReference type="PROSITE" id="PS00111">
    <property type="entry name" value="PGLYCERATE_KINASE"/>
    <property type="match status" value="1"/>
</dbReference>
<evidence type="ECO:0000256" key="16">
    <source>
        <dbReference type="RuleBase" id="RU000532"/>
    </source>
</evidence>
<dbReference type="EC" id="2.7.2.3" evidence="5 13"/>
<reference evidence="17 18" key="1">
    <citation type="submission" date="2018-09" db="EMBL/GenBank/DDBJ databases">
        <authorList>
            <person name="Zhu H."/>
        </authorList>
    </citation>
    <scope>NUCLEOTIDE SEQUENCE [LARGE SCALE GENOMIC DNA]</scope>
    <source>
        <strain evidence="17 18">K1W22B-8</strain>
    </source>
</reference>
<accession>A0A418WHG6</accession>
<dbReference type="FunFam" id="3.40.50.1260:FF:000006">
    <property type="entry name" value="Phosphoglycerate kinase"/>
    <property type="match status" value="1"/>
</dbReference>
<comment type="catalytic activity">
    <reaction evidence="1 13 16">
        <text>(2R)-3-phosphoglycerate + ATP = (2R)-3-phospho-glyceroyl phosphate + ADP</text>
        <dbReference type="Rhea" id="RHEA:14801"/>
        <dbReference type="ChEBI" id="CHEBI:30616"/>
        <dbReference type="ChEBI" id="CHEBI:57604"/>
        <dbReference type="ChEBI" id="CHEBI:58272"/>
        <dbReference type="ChEBI" id="CHEBI:456216"/>
        <dbReference type="EC" id="2.7.2.3"/>
    </reaction>
</comment>
<keyword evidence="9 13" id="KW-0547">Nucleotide-binding</keyword>
<dbReference type="InterPro" id="IPR015911">
    <property type="entry name" value="Phosphoglycerate_kinase_CS"/>
</dbReference>
<dbReference type="GO" id="GO:0006096">
    <property type="term" value="P:glycolytic process"/>
    <property type="evidence" value="ECO:0007669"/>
    <property type="project" value="UniProtKB-UniRule"/>
</dbReference>
<dbReference type="InterPro" id="IPR015824">
    <property type="entry name" value="Phosphoglycerate_kinase_N"/>
</dbReference>
<dbReference type="HAMAP" id="MF_00145">
    <property type="entry name" value="Phosphoglyc_kinase"/>
    <property type="match status" value="1"/>
</dbReference>